<comment type="similarity">
    <text evidence="2">Belongs to the bacterial solute-binding protein 2 family.</text>
</comment>
<evidence type="ECO:0000259" key="4">
    <source>
        <dbReference type="Pfam" id="PF13407"/>
    </source>
</evidence>
<keyword evidence="6" id="KW-1185">Reference proteome</keyword>
<dbReference type="PANTHER" id="PTHR30036:SF7">
    <property type="entry name" value="ABC TRANSPORTER PERIPLASMIC-BINDING PROTEIN YPHF"/>
    <property type="match status" value="1"/>
</dbReference>
<sequence length="331" mass="36852">MKRATIWFMGFSLFIVALGFSVYYSYQVYQGHKIISGIYQQDVAGPAPYRIVVIGEEIGNPFWSIFKQGAFPVAEQHGVDLEFWGTLRPNSEEMIKNMEIAIASNVDGIIVQAVAHPDFSRLILLKASAAGIPVITAASDMPAGPEALRKTYVGSDHFQEGVRMGEHVAAQMNGYGKLGIIMGRTNVSNQALRLEGLRQVLEQYPEFEVIENRPEELDAEQDVMAGIRALLNEHPDCKVFIGLSSESGEKIVEAIKRRARIEPYGIYFFDDNMETVSLVRDGTADGAVIQNPEEMGRKSVELMLRWLEGVHIPLPDVYHTPFELITDGEAM</sequence>
<keyword evidence="3" id="KW-0472">Membrane</keyword>
<reference evidence="5" key="1">
    <citation type="submission" date="2021-04" db="EMBL/GenBank/DDBJ databases">
        <title>Draft genome sequence of Xylanibacillus composti strain K13.</title>
        <authorList>
            <person name="Uke A."/>
            <person name="Chhe C."/>
            <person name="Baramee S."/>
            <person name="Kosugi A."/>
        </authorList>
    </citation>
    <scope>NUCLEOTIDE SEQUENCE</scope>
    <source>
        <strain evidence="5">K13</strain>
    </source>
</reference>
<dbReference type="InterPro" id="IPR028082">
    <property type="entry name" value="Peripla_BP_I"/>
</dbReference>
<dbReference type="Gene3D" id="3.40.50.2300">
    <property type="match status" value="2"/>
</dbReference>
<dbReference type="GO" id="GO:0030288">
    <property type="term" value="C:outer membrane-bounded periplasmic space"/>
    <property type="evidence" value="ECO:0007669"/>
    <property type="project" value="TreeGrafter"/>
</dbReference>
<dbReference type="InterPro" id="IPR050555">
    <property type="entry name" value="Bact_Solute-Bind_Prot2"/>
</dbReference>
<dbReference type="Proteomes" id="UP000677918">
    <property type="component" value="Unassembled WGS sequence"/>
</dbReference>
<keyword evidence="3" id="KW-1133">Transmembrane helix</keyword>
<dbReference type="InterPro" id="IPR025997">
    <property type="entry name" value="SBP_2_dom"/>
</dbReference>
<feature type="transmembrane region" description="Helical" evidence="3">
    <location>
        <begin position="6"/>
        <end position="26"/>
    </location>
</feature>
<name>A0A8J4M4J8_9BACL</name>
<dbReference type="GO" id="GO:0030246">
    <property type="term" value="F:carbohydrate binding"/>
    <property type="evidence" value="ECO:0007669"/>
    <property type="project" value="TreeGrafter"/>
</dbReference>
<dbReference type="RefSeq" id="WP_213414125.1">
    <property type="nucleotide sequence ID" value="NZ_BOVK01000080.1"/>
</dbReference>
<comment type="caution">
    <text evidence="5">The sequence shown here is derived from an EMBL/GenBank/DDBJ whole genome shotgun (WGS) entry which is preliminary data.</text>
</comment>
<evidence type="ECO:0000256" key="1">
    <source>
        <dbReference type="ARBA" id="ARBA00004196"/>
    </source>
</evidence>
<accession>A0A8J4M4J8</accession>
<proteinExistence type="inferred from homology"/>
<dbReference type="Pfam" id="PF13407">
    <property type="entry name" value="Peripla_BP_4"/>
    <property type="match status" value="1"/>
</dbReference>
<gene>
    <name evidence="5" type="primary">rbsB-2</name>
    <name evidence="5" type="ORF">XYCOK13_41560</name>
</gene>
<evidence type="ECO:0000256" key="3">
    <source>
        <dbReference type="SAM" id="Phobius"/>
    </source>
</evidence>
<evidence type="ECO:0000313" key="5">
    <source>
        <dbReference type="EMBL" id="GIQ71332.1"/>
    </source>
</evidence>
<protein>
    <submittedName>
        <fullName evidence="5">Sugar ABC transporter substrate-binding protein</fullName>
    </submittedName>
</protein>
<feature type="domain" description="Periplasmic binding protein" evidence="4">
    <location>
        <begin position="51"/>
        <end position="309"/>
    </location>
</feature>
<dbReference type="EMBL" id="BOVK01000080">
    <property type="protein sequence ID" value="GIQ71332.1"/>
    <property type="molecule type" value="Genomic_DNA"/>
</dbReference>
<organism evidence="5 6">
    <name type="scientific">Xylanibacillus composti</name>
    <dbReference type="NCBI Taxonomy" id="1572762"/>
    <lineage>
        <taxon>Bacteria</taxon>
        <taxon>Bacillati</taxon>
        <taxon>Bacillota</taxon>
        <taxon>Bacilli</taxon>
        <taxon>Bacillales</taxon>
        <taxon>Paenibacillaceae</taxon>
        <taxon>Xylanibacillus</taxon>
    </lineage>
</organism>
<comment type="subcellular location">
    <subcellularLocation>
        <location evidence="1">Cell envelope</location>
    </subcellularLocation>
</comment>
<dbReference type="PANTHER" id="PTHR30036">
    <property type="entry name" value="D-XYLOSE-BINDING PERIPLASMIC PROTEIN"/>
    <property type="match status" value="1"/>
</dbReference>
<dbReference type="SUPFAM" id="SSF53822">
    <property type="entry name" value="Periplasmic binding protein-like I"/>
    <property type="match status" value="1"/>
</dbReference>
<evidence type="ECO:0000256" key="2">
    <source>
        <dbReference type="ARBA" id="ARBA00007639"/>
    </source>
</evidence>
<keyword evidence="3" id="KW-0812">Transmembrane</keyword>
<evidence type="ECO:0000313" key="6">
    <source>
        <dbReference type="Proteomes" id="UP000677918"/>
    </source>
</evidence>
<dbReference type="AlphaFoldDB" id="A0A8J4M4J8"/>